<sequence>MASRTSPLHWLQLHLLCTSLLLFFNVFRNMHNDGESRKKVIWKQMKCAKQTSGLECGFYVMIFIYDAVKYITSGQDMEQVYERIKVDGPLSSEDIAEVRDADAIYVVIICCKPYSCDKFAIKLCFVF</sequence>
<reference evidence="2" key="1">
    <citation type="submission" date="2022-07" db="EMBL/GenBank/DDBJ databases">
        <authorList>
            <person name="Macas J."/>
            <person name="Novak P."/>
            <person name="Neumann P."/>
        </authorList>
    </citation>
    <scope>NUCLEOTIDE SEQUENCE</scope>
</reference>
<proteinExistence type="predicted"/>
<comment type="caution">
    <text evidence="2">The sequence shown here is derived from an EMBL/GenBank/DDBJ whole genome shotgun (WGS) entry which is preliminary data.</text>
</comment>
<keyword evidence="1" id="KW-0472">Membrane</keyword>
<accession>A0A9P0ZFD4</accession>
<keyword evidence="3" id="KW-1185">Reference proteome</keyword>
<feature type="transmembrane region" description="Helical" evidence="1">
    <location>
        <begin position="12"/>
        <end position="30"/>
    </location>
</feature>
<dbReference type="OrthoDB" id="1869436at2759"/>
<name>A0A9P0ZFD4_CUSEU</name>
<keyword evidence="1" id="KW-1133">Transmembrane helix</keyword>
<keyword evidence="1" id="KW-0812">Transmembrane</keyword>
<dbReference type="EMBL" id="CAMAPE010000036">
    <property type="protein sequence ID" value="CAH9098692.1"/>
    <property type="molecule type" value="Genomic_DNA"/>
</dbReference>
<dbReference type="AlphaFoldDB" id="A0A9P0ZFD4"/>
<evidence type="ECO:0000256" key="1">
    <source>
        <dbReference type="SAM" id="Phobius"/>
    </source>
</evidence>
<dbReference type="InterPro" id="IPR038765">
    <property type="entry name" value="Papain-like_cys_pep_sf"/>
</dbReference>
<evidence type="ECO:0000313" key="2">
    <source>
        <dbReference type="EMBL" id="CAH9098692.1"/>
    </source>
</evidence>
<dbReference type="SUPFAM" id="SSF54001">
    <property type="entry name" value="Cysteine proteinases"/>
    <property type="match status" value="1"/>
</dbReference>
<organism evidence="2 3">
    <name type="scientific">Cuscuta europaea</name>
    <name type="common">European dodder</name>
    <dbReference type="NCBI Taxonomy" id="41803"/>
    <lineage>
        <taxon>Eukaryota</taxon>
        <taxon>Viridiplantae</taxon>
        <taxon>Streptophyta</taxon>
        <taxon>Embryophyta</taxon>
        <taxon>Tracheophyta</taxon>
        <taxon>Spermatophyta</taxon>
        <taxon>Magnoliopsida</taxon>
        <taxon>eudicotyledons</taxon>
        <taxon>Gunneridae</taxon>
        <taxon>Pentapetalae</taxon>
        <taxon>asterids</taxon>
        <taxon>lamiids</taxon>
        <taxon>Solanales</taxon>
        <taxon>Convolvulaceae</taxon>
        <taxon>Cuscuteae</taxon>
        <taxon>Cuscuta</taxon>
        <taxon>Cuscuta subgen. Cuscuta</taxon>
    </lineage>
</organism>
<gene>
    <name evidence="2" type="ORF">CEURO_LOCUS14352</name>
</gene>
<protein>
    <recommendedName>
        <fullName evidence="4">Ubiquitin-like protease family profile domain-containing protein</fullName>
    </recommendedName>
</protein>
<evidence type="ECO:0000313" key="3">
    <source>
        <dbReference type="Proteomes" id="UP001152484"/>
    </source>
</evidence>
<dbReference type="Proteomes" id="UP001152484">
    <property type="component" value="Unassembled WGS sequence"/>
</dbReference>
<evidence type="ECO:0008006" key="4">
    <source>
        <dbReference type="Google" id="ProtNLM"/>
    </source>
</evidence>